<dbReference type="AlphaFoldDB" id="A0A140L9H7"/>
<evidence type="ECO:0000259" key="2">
    <source>
        <dbReference type="Pfam" id="PF04389"/>
    </source>
</evidence>
<dbReference type="SUPFAM" id="SSF53187">
    <property type="entry name" value="Zn-dependent exopeptidases"/>
    <property type="match status" value="1"/>
</dbReference>
<dbReference type="Proteomes" id="UP000070456">
    <property type="component" value="Unassembled WGS sequence"/>
</dbReference>
<comment type="caution">
    <text evidence="3">The sequence shown here is derived from an EMBL/GenBank/DDBJ whole genome shotgun (WGS) entry which is preliminary data.</text>
</comment>
<reference evidence="3 4" key="1">
    <citation type="submission" date="2015-12" db="EMBL/GenBank/DDBJ databases">
        <title>Draft genome sequence of the thermoanaerobe Thermotalea metallivorans, an isolate from the runoff channel of the Great Artesian Basin, Australia.</title>
        <authorList>
            <person name="Patel B.K."/>
        </authorList>
    </citation>
    <scope>NUCLEOTIDE SEQUENCE [LARGE SCALE GENOMIC DNA]</scope>
    <source>
        <strain evidence="3 4">B2-1</strain>
    </source>
</reference>
<dbReference type="PANTHER" id="PTHR12147:SF26">
    <property type="entry name" value="PEPTIDASE M28 DOMAIN-CONTAINING PROTEIN"/>
    <property type="match status" value="1"/>
</dbReference>
<feature type="transmembrane region" description="Helical" evidence="1">
    <location>
        <begin position="78"/>
        <end position="101"/>
    </location>
</feature>
<evidence type="ECO:0000313" key="4">
    <source>
        <dbReference type="Proteomes" id="UP000070456"/>
    </source>
</evidence>
<organism evidence="3 4">
    <name type="scientific">Thermotalea metallivorans</name>
    <dbReference type="NCBI Taxonomy" id="520762"/>
    <lineage>
        <taxon>Bacteria</taxon>
        <taxon>Bacillati</taxon>
        <taxon>Bacillota</taxon>
        <taxon>Clostridia</taxon>
        <taxon>Peptostreptococcales</taxon>
        <taxon>Thermotaleaceae</taxon>
        <taxon>Thermotalea</taxon>
    </lineage>
</organism>
<dbReference type="InterPro" id="IPR045175">
    <property type="entry name" value="M28_fam"/>
</dbReference>
<feature type="transmembrane region" description="Helical" evidence="1">
    <location>
        <begin position="162"/>
        <end position="185"/>
    </location>
</feature>
<evidence type="ECO:0000256" key="1">
    <source>
        <dbReference type="SAM" id="Phobius"/>
    </source>
</evidence>
<feature type="domain" description="Peptidase M28" evidence="2">
    <location>
        <begin position="228"/>
        <end position="382"/>
    </location>
</feature>
<dbReference type="STRING" id="520762.AN619_07320"/>
<keyword evidence="4" id="KW-1185">Reference proteome</keyword>
<dbReference type="OrthoDB" id="9762302at2"/>
<evidence type="ECO:0000313" key="3">
    <source>
        <dbReference type="EMBL" id="KXG77202.1"/>
    </source>
</evidence>
<gene>
    <name evidence="3" type="ORF">AN619_07320</name>
</gene>
<dbReference type="GO" id="GO:0006508">
    <property type="term" value="P:proteolysis"/>
    <property type="evidence" value="ECO:0007669"/>
    <property type="project" value="InterPro"/>
</dbReference>
<feature type="transmembrane region" description="Helical" evidence="1">
    <location>
        <begin position="53"/>
        <end position="72"/>
    </location>
</feature>
<keyword evidence="1" id="KW-1133">Transmembrane helix</keyword>
<accession>A0A140L9H7</accession>
<keyword evidence="1" id="KW-0472">Membrane</keyword>
<dbReference type="InterPro" id="IPR007484">
    <property type="entry name" value="Peptidase_M28"/>
</dbReference>
<keyword evidence="1" id="KW-0812">Transmembrane</keyword>
<dbReference type="EMBL" id="LOEE01000019">
    <property type="protein sequence ID" value="KXG77202.1"/>
    <property type="molecule type" value="Genomic_DNA"/>
</dbReference>
<dbReference type="GO" id="GO:0008235">
    <property type="term" value="F:metalloexopeptidase activity"/>
    <property type="evidence" value="ECO:0007669"/>
    <property type="project" value="InterPro"/>
</dbReference>
<dbReference type="PANTHER" id="PTHR12147">
    <property type="entry name" value="METALLOPEPTIDASE M28 FAMILY MEMBER"/>
    <property type="match status" value="1"/>
</dbReference>
<dbReference type="Gene3D" id="3.40.630.10">
    <property type="entry name" value="Zn peptidases"/>
    <property type="match status" value="1"/>
</dbReference>
<name>A0A140L9H7_9FIRM</name>
<dbReference type="Pfam" id="PF04389">
    <property type="entry name" value="Peptidase_M28"/>
    <property type="match status" value="1"/>
</dbReference>
<proteinExistence type="predicted"/>
<feature type="transmembrane region" description="Helical" evidence="1">
    <location>
        <begin position="197"/>
        <end position="217"/>
    </location>
</feature>
<sequence>MLQELTSYERTSREGKEKFIRWVQRMKEEKLNHFELIIEKNQFLWDYKEQIRLILYSFLYVWGIYVCFVSKYSSFFTFVYTGASLFFIQYQMFLTMLPFLYHSKNIILEKKSRRVGNRQVIVCAHYDTVFRDKGCLMIKPLRNFTLSMMRMMMPWLKEAKKITDAVTLLMILKFTADCILTEGLLQMETLWMLMKEWTKISIAGQGGVMAFFILWNYSFKKTDQNPPLDDNTSGLVCALMLAEEINGLDLDDDVKIILFDNEEKGLIGSRHYIRKHKKELKSKETHVINIDCIGRGKDLFVSGCKKEILFQKIIYEVQKNNKGVYWNNYDISDFASFLEENIPAVSLSKCDAVYFMKKPYFPRLDWVHSIEDDRIDLKNVEELKAYILKALLDYS</sequence>
<protein>
    <recommendedName>
        <fullName evidence="2">Peptidase M28 domain-containing protein</fullName>
    </recommendedName>
</protein>
<dbReference type="RefSeq" id="WP_068555105.1">
    <property type="nucleotide sequence ID" value="NZ_LOEE01000019.1"/>
</dbReference>